<dbReference type="AlphaFoldDB" id="A0A9P4MKC5"/>
<protein>
    <submittedName>
        <fullName evidence="2">Uncharacterized protein</fullName>
    </submittedName>
</protein>
<dbReference type="OrthoDB" id="10509182at2759"/>
<organism evidence="2 3">
    <name type="scientific">Myriangium duriaei CBS 260.36</name>
    <dbReference type="NCBI Taxonomy" id="1168546"/>
    <lineage>
        <taxon>Eukaryota</taxon>
        <taxon>Fungi</taxon>
        <taxon>Dikarya</taxon>
        <taxon>Ascomycota</taxon>
        <taxon>Pezizomycotina</taxon>
        <taxon>Dothideomycetes</taxon>
        <taxon>Dothideomycetidae</taxon>
        <taxon>Myriangiales</taxon>
        <taxon>Myriangiaceae</taxon>
        <taxon>Myriangium</taxon>
    </lineage>
</organism>
<evidence type="ECO:0000256" key="1">
    <source>
        <dbReference type="SAM" id="MobiDB-lite"/>
    </source>
</evidence>
<name>A0A9P4MKC5_9PEZI</name>
<sequence length="281" mass="32522">MWLTKKDEPPHYSERDPHVRPVRALQTSNYGFDMPEPHPALSDPRDSIFRVLQVDHRNDSIARLFDNALCLDFARFKDSCKDRSLVLQRQLGSDPAEGYIRSEVRVVGGQFLNGHHLVHTCLRVWASSVVELWDRFQRNRYSQANHQPCPRIFRENSPPSALFFPSHNFDDFSEQLYAAGNFEDTPSDQRCNAQGLAEVQERARVHDCRICETAFVAKTFKAGAVDKLNLELHTWHNVGTLKEPDCQWVRMAAVMYHALAYPKSDNQHFRTIKDWFEDIGP</sequence>
<gene>
    <name evidence="2" type="ORF">K461DRAFT_90452</name>
</gene>
<dbReference type="EMBL" id="ML996082">
    <property type="protein sequence ID" value="KAF2156133.1"/>
    <property type="molecule type" value="Genomic_DNA"/>
</dbReference>
<evidence type="ECO:0000313" key="2">
    <source>
        <dbReference type="EMBL" id="KAF2156133.1"/>
    </source>
</evidence>
<comment type="caution">
    <text evidence="2">The sequence shown here is derived from an EMBL/GenBank/DDBJ whole genome shotgun (WGS) entry which is preliminary data.</text>
</comment>
<feature type="compositionally biased region" description="Basic and acidic residues" evidence="1">
    <location>
        <begin position="1"/>
        <end position="19"/>
    </location>
</feature>
<proteinExistence type="predicted"/>
<feature type="region of interest" description="Disordered" evidence="1">
    <location>
        <begin position="1"/>
        <end position="20"/>
    </location>
</feature>
<evidence type="ECO:0000313" key="3">
    <source>
        <dbReference type="Proteomes" id="UP000799439"/>
    </source>
</evidence>
<dbReference type="Proteomes" id="UP000799439">
    <property type="component" value="Unassembled WGS sequence"/>
</dbReference>
<keyword evidence="3" id="KW-1185">Reference proteome</keyword>
<accession>A0A9P4MKC5</accession>
<reference evidence="2" key="1">
    <citation type="journal article" date="2020" name="Stud. Mycol.">
        <title>101 Dothideomycetes genomes: a test case for predicting lifestyles and emergence of pathogens.</title>
        <authorList>
            <person name="Haridas S."/>
            <person name="Albert R."/>
            <person name="Binder M."/>
            <person name="Bloem J."/>
            <person name="Labutti K."/>
            <person name="Salamov A."/>
            <person name="Andreopoulos B."/>
            <person name="Baker S."/>
            <person name="Barry K."/>
            <person name="Bills G."/>
            <person name="Bluhm B."/>
            <person name="Cannon C."/>
            <person name="Castanera R."/>
            <person name="Culley D."/>
            <person name="Daum C."/>
            <person name="Ezra D."/>
            <person name="Gonzalez J."/>
            <person name="Henrissat B."/>
            <person name="Kuo A."/>
            <person name="Liang C."/>
            <person name="Lipzen A."/>
            <person name="Lutzoni F."/>
            <person name="Magnuson J."/>
            <person name="Mondo S."/>
            <person name="Nolan M."/>
            <person name="Ohm R."/>
            <person name="Pangilinan J."/>
            <person name="Park H.-J."/>
            <person name="Ramirez L."/>
            <person name="Alfaro M."/>
            <person name="Sun H."/>
            <person name="Tritt A."/>
            <person name="Yoshinaga Y."/>
            <person name="Zwiers L.-H."/>
            <person name="Turgeon B."/>
            <person name="Goodwin S."/>
            <person name="Spatafora J."/>
            <person name="Crous P."/>
            <person name="Grigoriev I."/>
        </authorList>
    </citation>
    <scope>NUCLEOTIDE SEQUENCE</scope>
    <source>
        <strain evidence="2">CBS 260.36</strain>
    </source>
</reference>